<evidence type="ECO:0000256" key="4">
    <source>
        <dbReference type="ARBA" id="ARBA00023015"/>
    </source>
</evidence>
<dbReference type="Pfam" id="PF25601">
    <property type="entry name" value="AAA_lid_14"/>
    <property type="match status" value="1"/>
</dbReference>
<dbReference type="InterPro" id="IPR025943">
    <property type="entry name" value="Sigma_54_int_dom_ATP-bd_2"/>
</dbReference>
<dbReference type="PROSITE" id="PS50045">
    <property type="entry name" value="SIGMA54_INTERACT_4"/>
    <property type="match status" value="1"/>
</dbReference>
<dbReference type="Pfam" id="PF02830">
    <property type="entry name" value="V4R"/>
    <property type="match status" value="1"/>
</dbReference>
<dbReference type="InterPro" id="IPR009057">
    <property type="entry name" value="Homeodomain-like_sf"/>
</dbReference>
<evidence type="ECO:0000259" key="7">
    <source>
        <dbReference type="PROSITE" id="PS50045"/>
    </source>
</evidence>
<dbReference type="Pfam" id="PF00158">
    <property type="entry name" value="Sigma54_activat"/>
    <property type="match status" value="1"/>
</dbReference>
<keyword evidence="2" id="KW-0067">ATP-binding</keyword>
<dbReference type="AlphaFoldDB" id="A0A366FCY2"/>
<feature type="domain" description="Sigma-54 factor interaction" evidence="7">
    <location>
        <begin position="260"/>
        <end position="489"/>
    </location>
</feature>
<dbReference type="Proteomes" id="UP000253529">
    <property type="component" value="Unassembled WGS sequence"/>
</dbReference>
<dbReference type="SUPFAM" id="SSF46689">
    <property type="entry name" value="Homeodomain-like"/>
    <property type="match status" value="1"/>
</dbReference>
<dbReference type="InterPro" id="IPR010523">
    <property type="entry name" value="XylR_N"/>
</dbReference>
<dbReference type="InterPro" id="IPR002197">
    <property type="entry name" value="HTH_Fis"/>
</dbReference>
<protein>
    <submittedName>
        <fullName evidence="8">Regulatory Fis family protein</fullName>
    </submittedName>
</protein>
<keyword evidence="4" id="KW-0805">Transcription regulation</keyword>
<dbReference type="InterPro" id="IPR058031">
    <property type="entry name" value="AAA_lid_NorR"/>
</dbReference>
<dbReference type="Gene3D" id="3.40.50.300">
    <property type="entry name" value="P-loop containing nucleotide triphosphate hydrolases"/>
    <property type="match status" value="1"/>
</dbReference>
<dbReference type="GO" id="GO:0000160">
    <property type="term" value="P:phosphorelay signal transduction system"/>
    <property type="evidence" value="ECO:0007669"/>
    <property type="project" value="UniProtKB-KW"/>
</dbReference>
<dbReference type="Pfam" id="PF06505">
    <property type="entry name" value="XylR_N"/>
    <property type="match status" value="1"/>
</dbReference>
<dbReference type="GO" id="GO:0043565">
    <property type="term" value="F:sequence-specific DNA binding"/>
    <property type="evidence" value="ECO:0007669"/>
    <property type="project" value="InterPro"/>
</dbReference>
<dbReference type="OrthoDB" id="9770562at2"/>
<comment type="caution">
    <text evidence="8">The sequence shown here is derived from an EMBL/GenBank/DDBJ whole genome shotgun (WGS) entry which is preliminary data.</text>
</comment>
<keyword evidence="5" id="KW-0010">Activator</keyword>
<dbReference type="EMBL" id="QNRK01000015">
    <property type="protein sequence ID" value="RBP11946.1"/>
    <property type="molecule type" value="Genomic_DNA"/>
</dbReference>
<dbReference type="Gene3D" id="1.10.10.60">
    <property type="entry name" value="Homeodomain-like"/>
    <property type="match status" value="1"/>
</dbReference>
<name>A0A366FCY2_9HYPH</name>
<dbReference type="CDD" id="cd00009">
    <property type="entry name" value="AAA"/>
    <property type="match status" value="1"/>
</dbReference>
<sequence>MNVHVHRARATARTARLCPASAADRPGGIAVPAIHDLANRLRFAPSQGRIWLDDQRMMLMHVSSLGALRQELIESLGKETARGLITRIGYQAGARDAEMAKKLRSGASAMDHFLAGPQLVSLEGIVHCEPIAIDIDVASGRYFGDFYLIDCAEAEAHLASYGVGDEPTCWMLVGYACGYTSTFMGRPILWREIECRGMGHDRCRVVGRPVEEWSDDARDDLRFLQIGDFVKWTAAPASTPNATQRLASRPAGGGENSFGMVGISSGFNTVCHMVKKVAPTQATVLFLGESGVGKEIFSHNLHRLSKRANSPFIAVNCAAIPEQLAESELFGVEKGGFTGATVSRPGRFERAHGGTLFLDEIGTLSFTAQGKLLRALQEGEIERVGDTRVRKVDVRVVAATNVNLRDAVREGAFREDLYFRLNVFPIRVPPLRDRRDDIPLMMNWFMQRACKKHGKTVTGFRERAVDALINYRWPGNVREMENMIERAVILADDGGALDLCHLFTAGEEVSVATFVVQKNGALRADDRLGEEEPASPTALPALADTEARMLRLALAEADGNLSLAARLLSISRPTLAYRLRKHKIAAA</sequence>
<keyword evidence="9" id="KW-1185">Reference proteome</keyword>
<keyword evidence="1" id="KW-0547">Nucleotide-binding</keyword>
<evidence type="ECO:0000256" key="3">
    <source>
        <dbReference type="ARBA" id="ARBA00023012"/>
    </source>
</evidence>
<dbReference type="InterPro" id="IPR002078">
    <property type="entry name" value="Sigma_54_int"/>
</dbReference>
<evidence type="ECO:0000313" key="9">
    <source>
        <dbReference type="Proteomes" id="UP000253529"/>
    </source>
</evidence>
<dbReference type="Pfam" id="PF02954">
    <property type="entry name" value="HTH_8"/>
    <property type="match status" value="1"/>
</dbReference>
<evidence type="ECO:0000313" key="8">
    <source>
        <dbReference type="EMBL" id="RBP11946.1"/>
    </source>
</evidence>
<proteinExistence type="predicted"/>
<dbReference type="PROSITE" id="PS00675">
    <property type="entry name" value="SIGMA54_INTERACT_1"/>
    <property type="match status" value="1"/>
</dbReference>
<dbReference type="PRINTS" id="PR01590">
    <property type="entry name" value="HTHFIS"/>
</dbReference>
<dbReference type="FunFam" id="3.40.50.300:FF:000006">
    <property type="entry name" value="DNA-binding transcriptional regulator NtrC"/>
    <property type="match status" value="1"/>
</dbReference>
<dbReference type="PANTHER" id="PTHR32071">
    <property type="entry name" value="TRANSCRIPTIONAL REGULATORY PROTEIN"/>
    <property type="match status" value="1"/>
</dbReference>
<dbReference type="Gene3D" id="1.10.8.60">
    <property type="match status" value="1"/>
</dbReference>
<dbReference type="InterPro" id="IPR024096">
    <property type="entry name" value="NO_sig/Golgi_transp_ligand-bd"/>
</dbReference>
<dbReference type="RefSeq" id="WP_113890084.1">
    <property type="nucleotide sequence ID" value="NZ_QNRK01000015.1"/>
</dbReference>
<dbReference type="InterPro" id="IPR004096">
    <property type="entry name" value="V4R"/>
</dbReference>
<organism evidence="8 9">
    <name type="scientific">Roseiarcus fermentans</name>
    <dbReference type="NCBI Taxonomy" id="1473586"/>
    <lineage>
        <taxon>Bacteria</taxon>
        <taxon>Pseudomonadati</taxon>
        <taxon>Pseudomonadota</taxon>
        <taxon>Alphaproteobacteria</taxon>
        <taxon>Hyphomicrobiales</taxon>
        <taxon>Roseiarcaceae</taxon>
        <taxon>Roseiarcus</taxon>
    </lineage>
</organism>
<dbReference type="InterPro" id="IPR027417">
    <property type="entry name" value="P-loop_NTPase"/>
</dbReference>
<keyword evidence="6" id="KW-0804">Transcription</keyword>
<accession>A0A366FCY2</accession>
<evidence type="ECO:0000256" key="1">
    <source>
        <dbReference type="ARBA" id="ARBA00022741"/>
    </source>
</evidence>
<dbReference type="InterPro" id="IPR025662">
    <property type="entry name" value="Sigma_54_int_dom_ATP-bd_1"/>
</dbReference>
<dbReference type="SMART" id="SM00382">
    <property type="entry name" value="AAA"/>
    <property type="match status" value="1"/>
</dbReference>
<reference evidence="8 9" key="1">
    <citation type="submission" date="2018-06" db="EMBL/GenBank/DDBJ databases">
        <title>Genomic Encyclopedia of Type Strains, Phase IV (KMG-IV): sequencing the most valuable type-strain genomes for metagenomic binning, comparative biology and taxonomic classification.</title>
        <authorList>
            <person name="Goeker M."/>
        </authorList>
    </citation>
    <scope>NUCLEOTIDE SEQUENCE [LARGE SCALE GENOMIC DNA]</scope>
    <source>
        <strain evidence="8 9">DSM 24875</strain>
    </source>
</reference>
<dbReference type="PROSITE" id="PS00676">
    <property type="entry name" value="SIGMA54_INTERACT_2"/>
    <property type="match status" value="1"/>
</dbReference>
<evidence type="ECO:0000256" key="2">
    <source>
        <dbReference type="ARBA" id="ARBA00022840"/>
    </source>
</evidence>
<dbReference type="SUPFAM" id="SSF111126">
    <property type="entry name" value="Ligand-binding domain in the NO signalling and Golgi transport"/>
    <property type="match status" value="1"/>
</dbReference>
<keyword evidence="3" id="KW-0902">Two-component regulatory system</keyword>
<dbReference type="Gene3D" id="3.30.1380.20">
    <property type="entry name" value="Trafficking protein particle complex subunit 3"/>
    <property type="match status" value="1"/>
</dbReference>
<dbReference type="SUPFAM" id="SSF52540">
    <property type="entry name" value="P-loop containing nucleoside triphosphate hydrolases"/>
    <property type="match status" value="1"/>
</dbReference>
<gene>
    <name evidence="8" type="ORF">DFR50_11553</name>
</gene>
<dbReference type="InterPro" id="IPR003593">
    <property type="entry name" value="AAA+_ATPase"/>
</dbReference>
<evidence type="ECO:0000256" key="5">
    <source>
        <dbReference type="ARBA" id="ARBA00023159"/>
    </source>
</evidence>
<dbReference type="GO" id="GO:0006355">
    <property type="term" value="P:regulation of DNA-templated transcription"/>
    <property type="evidence" value="ECO:0007669"/>
    <property type="project" value="InterPro"/>
</dbReference>
<dbReference type="SMART" id="SM00989">
    <property type="entry name" value="V4R"/>
    <property type="match status" value="1"/>
</dbReference>
<dbReference type="GO" id="GO:0005524">
    <property type="term" value="F:ATP binding"/>
    <property type="evidence" value="ECO:0007669"/>
    <property type="project" value="UniProtKB-KW"/>
</dbReference>
<evidence type="ECO:0000256" key="6">
    <source>
        <dbReference type="ARBA" id="ARBA00023163"/>
    </source>
</evidence>